<evidence type="ECO:0000313" key="11">
    <source>
        <dbReference type="EMBL" id="MCE4536871.1"/>
    </source>
</evidence>
<dbReference type="Pfam" id="PF00990">
    <property type="entry name" value="GGDEF"/>
    <property type="match status" value="1"/>
</dbReference>
<dbReference type="InterPro" id="IPR000014">
    <property type="entry name" value="PAS"/>
</dbReference>
<comment type="subcellular location">
    <subcellularLocation>
        <location evidence="1">Membrane</location>
    </subcellularLocation>
</comment>
<evidence type="ECO:0000256" key="4">
    <source>
        <dbReference type="ARBA" id="ARBA00022989"/>
    </source>
</evidence>
<dbReference type="Gene3D" id="3.30.450.20">
    <property type="entry name" value="PAS domain"/>
    <property type="match status" value="1"/>
</dbReference>
<dbReference type="Pfam" id="PF03924">
    <property type="entry name" value="CHASE"/>
    <property type="match status" value="1"/>
</dbReference>
<proteinExistence type="predicted"/>
<dbReference type="PROSITE" id="PS50887">
    <property type="entry name" value="GGDEF"/>
    <property type="match status" value="1"/>
</dbReference>
<evidence type="ECO:0000259" key="8">
    <source>
        <dbReference type="PROSITE" id="PS50113"/>
    </source>
</evidence>
<dbReference type="InterPro" id="IPR001610">
    <property type="entry name" value="PAC"/>
</dbReference>
<gene>
    <name evidence="11" type="ORF">LXT12_06365</name>
</gene>
<dbReference type="NCBIfam" id="TIGR00229">
    <property type="entry name" value="sensory_box"/>
    <property type="match status" value="1"/>
</dbReference>
<dbReference type="Proteomes" id="UP001201463">
    <property type="component" value="Unassembled WGS sequence"/>
</dbReference>
<accession>A0ABS8XEH6</accession>
<dbReference type="InterPro" id="IPR000700">
    <property type="entry name" value="PAS-assoc_C"/>
</dbReference>
<keyword evidence="3 7" id="KW-0812">Transmembrane</keyword>
<dbReference type="SMART" id="SM01079">
    <property type="entry name" value="CHASE"/>
    <property type="match status" value="1"/>
</dbReference>
<dbReference type="EMBL" id="JAJTWT010000002">
    <property type="protein sequence ID" value="MCE4536871.1"/>
    <property type="molecule type" value="Genomic_DNA"/>
</dbReference>
<feature type="domain" description="GGDEF" evidence="10">
    <location>
        <begin position="536"/>
        <end position="673"/>
    </location>
</feature>
<organism evidence="11 12">
    <name type="scientific">Pelomonas caseinilytica</name>
    <dbReference type="NCBI Taxonomy" id="2906763"/>
    <lineage>
        <taxon>Bacteria</taxon>
        <taxon>Pseudomonadati</taxon>
        <taxon>Pseudomonadota</taxon>
        <taxon>Betaproteobacteria</taxon>
        <taxon>Burkholderiales</taxon>
        <taxon>Sphaerotilaceae</taxon>
        <taxon>Roseateles</taxon>
    </lineage>
</organism>
<dbReference type="InterPro" id="IPR043128">
    <property type="entry name" value="Rev_trsase/Diguanyl_cyclase"/>
</dbReference>
<dbReference type="SUPFAM" id="SSF55785">
    <property type="entry name" value="PYP-like sensor domain (PAS domain)"/>
    <property type="match status" value="1"/>
</dbReference>
<dbReference type="SMART" id="SM00267">
    <property type="entry name" value="GGDEF"/>
    <property type="match status" value="1"/>
</dbReference>
<evidence type="ECO:0000259" key="9">
    <source>
        <dbReference type="PROSITE" id="PS50839"/>
    </source>
</evidence>
<evidence type="ECO:0000256" key="3">
    <source>
        <dbReference type="ARBA" id="ARBA00022692"/>
    </source>
</evidence>
<keyword evidence="4 7" id="KW-1133">Transmembrane helix</keyword>
<sequence length="707" mass="76430">MKQGSQSRLLPLALDAALVAVVVLAGLLASIGAFRSLTQKAAAQQREVLNAIGQSVVAAFDLQLVRAIEALEVSGQLLSVQGQPSLDQFRRYGRGLLSGGSALTLLEWQPVVSDADLSAFERRAAAEQRGYRIVEPAAAEGGAAGDDFIAARPRDLHLPVLYSWPEAGAALGVDMAFDPRRMRSKLLARDSGSPVASETFSLIRRGQPGPVVLGFAVSAPVYRAARPDTVEARRRELLGFLAGVIEMPALMREAMRRADANDLDLFVYDQDEQHRLIFGAAGAEPAPGEEGDAVLSVDVGGRPWQLVLRPRPAFVGGARDQLPLLALALGSLASLLMGVAVARSLVIRRRLERTEAVLAEDRQYLSNVLDGTAAGTWDWHVESGRLEVNERWAEMLGRSRSELEPITGTTWERLCHAGDLIAANDAMKRHLAGQEERYAVEFRMRHADGRWVWVQSVGSIVKRDARGRPLRLAGTHMDVSCRKAEEECLQEDARALEAANRQLRDLAILDPLTGAFNRRHFNDVCLAALAGAHRGHAVGLCMLDVDYFKPYNDHYGHQSGDAILKTVAQALKDNLKRSTDALFRVGGEEFGVIFSAASAESAQHFVAELGATLRGLALPHARSPFGHVTASFGLAWWAAPTSALTPEAMYAAADAALYEAKRAGRDQTVFHRFEAGEGETLPQALTGRHSLGVEAATDDAVDGPVRA</sequence>
<dbReference type="InterPro" id="IPR013655">
    <property type="entry name" value="PAS_fold_3"/>
</dbReference>
<dbReference type="PROSITE" id="PS50839">
    <property type="entry name" value="CHASE"/>
    <property type="match status" value="1"/>
</dbReference>
<dbReference type="PANTHER" id="PTHR45138:SF9">
    <property type="entry name" value="DIGUANYLATE CYCLASE DGCM-RELATED"/>
    <property type="match status" value="1"/>
</dbReference>
<dbReference type="PROSITE" id="PS50113">
    <property type="entry name" value="PAC"/>
    <property type="match status" value="1"/>
</dbReference>
<dbReference type="CDD" id="cd00130">
    <property type="entry name" value="PAS"/>
    <property type="match status" value="1"/>
</dbReference>
<dbReference type="NCBIfam" id="TIGR00254">
    <property type="entry name" value="GGDEF"/>
    <property type="match status" value="1"/>
</dbReference>
<dbReference type="InterPro" id="IPR050469">
    <property type="entry name" value="Diguanylate_Cyclase"/>
</dbReference>
<evidence type="ECO:0000256" key="6">
    <source>
        <dbReference type="ARBA" id="ARBA00034247"/>
    </source>
</evidence>
<evidence type="ECO:0000256" key="5">
    <source>
        <dbReference type="ARBA" id="ARBA00023136"/>
    </source>
</evidence>
<dbReference type="Gene3D" id="3.30.450.350">
    <property type="entry name" value="CHASE domain"/>
    <property type="match status" value="1"/>
</dbReference>
<feature type="domain" description="CHASE" evidence="9">
    <location>
        <begin position="80"/>
        <end position="307"/>
    </location>
</feature>
<dbReference type="InterPro" id="IPR035965">
    <property type="entry name" value="PAS-like_dom_sf"/>
</dbReference>
<keyword evidence="5 7" id="KW-0472">Membrane</keyword>
<protein>
    <recommendedName>
        <fullName evidence="2">diguanylate cyclase</fullName>
        <ecNumber evidence="2">2.7.7.65</ecNumber>
    </recommendedName>
</protein>
<evidence type="ECO:0000259" key="10">
    <source>
        <dbReference type="PROSITE" id="PS50887"/>
    </source>
</evidence>
<dbReference type="InterPro" id="IPR006189">
    <property type="entry name" value="CHASE_dom"/>
</dbReference>
<name>A0ABS8XEH6_9BURK</name>
<dbReference type="PANTHER" id="PTHR45138">
    <property type="entry name" value="REGULATORY COMPONENTS OF SENSORY TRANSDUCTION SYSTEM"/>
    <property type="match status" value="1"/>
</dbReference>
<dbReference type="SUPFAM" id="SSF55073">
    <property type="entry name" value="Nucleotide cyclase"/>
    <property type="match status" value="1"/>
</dbReference>
<dbReference type="InterPro" id="IPR042240">
    <property type="entry name" value="CHASE_sf"/>
</dbReference>
<dbReference type="InterPro" id="IPR029787">
    <property type="entry name" value="Nucleotide_cyclase"/>
</dbReference>
<dbReference type="CDD" id="cd01949">
    <property type="entry name" value="GGDEF"/>
    <property type="match status" value="1"/>
</dbReference>
<dbReference type="RefSeq" id="WP_233390552.1">
    <property type="nucleotide sequence ID" value="NZ_JAJTWT010000002.1"/>
</dbReference>
<evidence type="ECO:0000256" key="1">
    <source>
        <dbReference type="ARBA" id="ARBA00004370"/>
    </source>
</evidence>
<comment type="caution">
    <text evidence="11">The sequence shown here is derived from an EMBL/GenBank/DDBJ whole genome shotgun (WGS) entry which is preliminary data.</text>
</comment>
<evidence type="ECO:0000313" key="12">
    <source>
        <dbReference type="Proteomes" id="UP001201463"/>
    </source>
</evidence>
<evidence type="ECO:0000256" key="7">
    <source>
        <dbReference type="SAM" id="Phobius"/>
    </source>
</evidence>
<keyword evidence="12" id="KW-1185">Reference proteome</keyword>
<dbReference type="Gene3D" id="3.30.70.270">
    <property type="match status" value="1"/>
</dbReference>
<dbReference type="Pfam" id="PF08447">
    <property type="entry name" value="PAS_3"/>
    <property type="match status" value="1"/>
</dbReference>
<dbReference type="InterPro" id="IPR000160">
    <property type="entry name" value="GGDEF_dom"/>
</dbReference>
<comment type="catalytic activity">
    <reaction evidence="6">
        <text>2 GTP = 3',3'-c-di-GMP + 2 diphosphate</text>
        <dbReference type="Rhea" id="RHEA:24898"/>
        <dbReference type="ChEBI" id="CHEBI:33019"/>
        <dbReference type="ChEBI" id="CHEBI:37565"/>
        <dbReference type="ChEBI" id="CHEBI:58805"/>
        <dbReference type="EC" id="2.7.7.65"/>
    </reaction>
</comment>
<dbReference type="SMART" id="SM00086">
    <property type="entry name" value="PAC"/>
    <property type="match status" value="1"/>
</dbReference>
<feature type="domain" description="PAC" evidence="8">
    <location>
        <begin position="438"/>
        <end position="491"/>
    </location>
</feature>
<evidence type="ECO:0000256" key="2">
    <source>
        <dbReference type="ARBA" id="ARBA00012528"/>
    </source>
</evidence>
<reference evidence="11 12" key="1">
    <citation type="submission" date="2021-12" db="EMBL/GenBank/DDBJ databases">
        <title>Genome seq of p7.</title>
        <authorList>
            <person name="Seo T."/>
        </authorList>
    </citation>
    <scope>NUCLEOTIDE SEQUENCE [LARGE SCALE GENOMIC DNA]</scope>
    <source>
        <strain evidence="11 12">P7</strain>
    </source>
</reference>
<dbReference type="EC" id="2.7.7.65" evidence="2"/>
<feature type="transmembrane region" description="Helical" evidence="7">
    <location>
        <begin position="12"/>
        <end position="34"/>
    </location>
</feature>